<gene>
    <name evidence="4" type="ORF">EKG35_20035</name>
</gene>
<keyword evidence="5" id="KW-1185">Reference proteome</keyword>
<dbReference type="PROSITE" id="PS50977">
    <property type="entry name" value="HTH_TETR_2"/>
    <property type="match status" value="1"/>
</dbReference>
<dbReference type="InterPro" id="IPR039532">
    <property type="entry name" value="TetR_C_Firmicutes"/>
</dbReference>
<evidence type="ECO:0000313" key="4">
    <source>
        <dbReference type="EMBL" id="RTQ86534.1"/>
    </source>
</evidence>
<feature type="DNA-binding region" description="H-T-H motif" evidence="2">
    <location>
        <begin position="31"/>
        <end position="50"/>
    </location>
</feature>
<evidence type="ECO:0000259" key="3">
    <source>
        <dbReference type="PROSITE" id="PS50977"/>
    </source>
</evidence>
<dbReference type="GO" id="GO:0003677">
    <property type="term" value="F:DNA binding"/>
    <property type="evidence" value="ECO:0007669"/>
    <property type="project" value="UniProtKB-UniRule"/>
</dbReference>
<feature type="domain" description="HTH tetR-type" evidence="3">
    <location>
        <begin position="8"/>
        <end position="68"/>
    </location>
</feature>
<dbReference type="InterPro" id="IPR001647">
    <property type="entry name" value="HTH_TetR"/>
</dbReference>
<name>A0A3S0HCA5_9BACI</name>
<dbReference type="Pfam" id="PF14278">
    <property type="entry name" value="TetR_C_8"/>
    <property type="match status" value="1"/>
</dbReference>
<dbReference type="SUPFAM" id="SSF46689">
    <property type="entry name" value="Homeodomain-like"/>
    <property type="match status" value="1"/>
</dbReference>
<organism evidence="4 5">
    <name type="scientific">Lysinibacillus telephonicus</name>
    <dbReference type="NCBI Taxonomy" id="1714840"/>
    <lineage>
        <taxon>Bacteria</taxon>
        <taxon>Bacillati</taxon>
        <taxon>Bacillota</taxon>
        <taxon>Bacilli</taxon>
        <taxon>Bacillales</taxon>
        <taxon>Bacillaceae</taxon>
        <taxon>Lysinibacillus</taxon>
    </lineage>
</organism>
<dbReference type="RefSeq" id="WP_126296325.1">
    <property type="nucleotide sequence ID" value="NZ_CP185866.1"/>
</dbReference>
<dbReference type="EMBL" id="RXNR01000116">
    <property type="protein sequence ID" value="RTQ86534.1"/>
    <property type="molecule type" value="Genomic_DNA"/>
</dbReference>
<sequence length="168" mass="19932">MKNEVKLSYVQQQITDSLLRLMEQFPFEEITVTQIVQNAGVGRASFYRNYKSRKDVIYHYMMLLIKTWGKEFEAIGDPDWAGSLLRHYYKYKDFYLLLYRCGLSHYILLIIKEVVGVENESQNVPAYMKAWFAGALFGWIEEWIRRGMHETPEEMQALLETKNFGHNL</sequence>
<proteinExistence type="predicted"/>
<keyword evidence="1 2" id="KW-0238">DNA-binding</keyword>
<dbReference type="Proteomes" id="UP000276349">
    <property type="component" value="Unassembled WGS sequence"/>
</dbReference>
<dbReference type="OrthoDB" id="9810250at2"/>
<evidence type="ECO:0000313" key="5">
    <source>
        <dbReference type="Proteomes" id="UP000276349"/>
    </source>
</evidence>
<protein>
    <submittedName>
        <fullName evidence="4">TetR/AcrR family transcriptional regulator</fullName>
    </submittedName>
</protein>
<comment type="caution">
    <text evidence="4">The sequence shown here is derived from an EMBL/GenBank/DDBJ whole genome shotgun (WGS) entry which is preliminary data.</text>
</comment>
<evidence type="ECO:0000256" key="1">
    <source>
        <dbReference type="ARBA" id="ARBA00023125"/>
    </source>
</evidence>
<dbReference type="Pfam" id="PF00440">
    <property type="entry name" value="TetR_N"/>
    <property type="match status" value="1"/>
</dbReference>
<evidence type="ECO:0000256" key="2">
    <source>
        <dbReference type="PROSITE-ProRule" id="PRU00335"/>
    </source>
</evidence>
<dbReference type="InterPro" id="IPR009057">
    <property type="entry name" value="Homeodomain-like_sf"/>
</dbReference>
<accession>A0A3S0HCA5</accession>
<dbReference type="Gene3D" id="1.10.357.10">
    <property type="entry name" value="Tetracycline Repressor, domain 2"/>
    <property type="match status" value="1"/>
</dbReference>
<reference evidence="4 5" key="1">
    <citation type="submission" date="2018-12" db="EMBL/GenBank/DDBJ databases">
        <authorList>
            <person name="Yu L."/>
        </authorList>
    </citation>
    <scope>NUCLEOTIDE SEQUENCE [LARGE SCALE GENOMIC DNA]</scope>
    <source>
        <strain evidence="4 5">S5H2222</strain>
    </source>
</reference>
<dbReference type="AlphaFoldDB" id="A0A3S0HCA5"/>